<dbReference type="Pfam" id="PF08811">
    <property type="entry name" value="DUF1800"/>
    <property type="match status" value="1"/>
</dbReference>
<evidence type="ECO:0000313" key="1">
    <source>
        <dbReference type="EMBL" id="BBO24028.1"/>
    </source>
</evidence>
<accession>A0A809RBL8</accession>
<name>A0A809RBL8_9BACT</name>
<evidence type="ECO:0008006" key="3">
    <source>
        <dbReference type="Google" id="ProtNLM"/>
    </source>
</evidence>
<organism evidence="1 2">
    <name type="scientific">Candidatus Nitrosymbiomonas proteolyticus</name>
    <dbReference type="NCBI Taxonomy" id="2608984"/>
    <lineage>
        <taxon>Bacteria</taxon>
        <taxon>Bacillati</taxon>
        <taxon>Armatimonadota</taxon>
        <taxon>Armatimonadota incertae sedis</taxon>
        <taxon>Candidatus Nitrosymbiomonas</taxon>
    </lineage>
</organism>
<reference evidence="1" key="1">
    <citation type="journal article" name="DNA Res.">
        <title>The physiological potential of anammox bacteria as revealed by their core genome structure.</title>
        <authorList>
            <person name="Okubo T."/>
            <person name="Toyoda A."/>
            <person name="Fukuhara K."/>
            <person name="Uchiyama I."/>
            <person name="Harigaya Y."/>
            <person name="Kuroiwa M."/>
            <person name="Suzuki T."/>
            <person name="Murakami Y."/>
            <person name="Suwa Y."/>
            <person name="Takami H."/>
        </authorList>
    </citation>
    <scope>NUCLEOTIDE SEQUENCE</scope>
    <source>
        <strain evidence="1">317325-2</strain>
    </source>
</reference>
<dbReference type="EMBL" id="AP021858">
    <property type="protein sequence ID" value="BBO24028.1"/>
    <property type="molecule type" value="Genomic_DNA"/>
</dbReference>
<dbReference type="AlphaFoldDB" id="A0A809RBL8"/>
<dbReference type="Proteomes" id="UP000662873">
    <property type="component" value="Chromosome"/>
</dbReference>
<protein>
    <recommendedName>
        <fullName evidence="3">DUF1800 domain-containing protein</fullName>
    </recommendedName>
</protein>
<sequence length="348" mass="38354">MLRWLDGETSVKGRPNENFAREVMELFTLGVGNYTEKDVAELARAFTGWGLRVAFRYGTPAANRAQLVESMESGRPFVAAAYSPDFHDDGPKTVLGKTARFDTDSALDHLVSRPRTAQYLATKLWEYFAYPNPEPRVVERVAKSFADGKYEMKAVLLTIATTPEFWSEKCVRKQVKCPIDFVVPPLRQLGFAELALKQRPTNAGPSKPIEGPLLALAGAVESMTRRMGLRLLFPPDVAGWNWGDGWISPAMMMERLKYADVLMANRQGSAVEIVRNNLSSPTPADSGQLAAAFAGLFDVPLTLTDMQVLTSAIDAAGGVEGAFRPNVFPNLARRLTKLVFAMPSYQLC</sequence>
<proteinExistence type="predicted"/>
<dbReference type="InterPro" id="IPR014917">
    <property type="entry name" value="DUF1800"/>
</dbReference>
<dbReference type="KEGG" id="npy:NPRO_16230"/>
<gene>
    <name evidence="1" type="ORF">NPRO_16230</name>
</gene>
<evidence type="ECO:0000313" key="2">
    <source>
        <dbReference type="Proteomes" id="UP000662873"/>
    </source>
</evidence>